<dbReference type="AlphaFoldDB" id="A0AAV2SPE7"/>
<name>A0AAV2SPE7_MEGNR</name>
<feature type="compositionally biased region" description="Basic and acidic residues" evidence="1">
    <location>
        <begin position="79"/>
        <end position="94"/>
    </location>
</feature>
<sequence length="159" mass="17899">KTECSTGQTQPNQSQQTQGQQTSQAPYSKLPKSERKISFGNLPSSDDDKSLRHSTESFRSIIKLGHHSTDGGSFITSSKSDRYRSLPHSPERGKGFSGMWKSSDDSNRCKFRQDTSEKIPLEEKLKAVEYKLKFVKECIRKSPTGEYDLVKPITLKPIA</sequence>
<protein>
    <submittedName>
        <fullName evidence="2">Uncharacterized protein</fullName>
    </submittedName>
</protein>
<dbReference type="Proteomes" id="UP001497623">
    <property type="component" value="Unassembled WGS sequence"/>
</dbReference>
<feature type="compositionally biased region" description="Basic and acidic residues" evidence="1">
    <location>
        <begin position="46"/>
        <end position="56"/>
    </location>
</feature>
<evidence type="ECO:0000313" key="3">
    <source>
        <dbReference type="Proteomes" id="UP001497623"/>
    </source>
</evidence>
<gene>
    <name evidence="2" type="ORF">MNOR_LOCUS40074</name>
</gene>
<reference evidence="2 3" key="1">
    <citation type="submission" date="2024-05" db="EMBL/GenBank/DDBJ databases">
        <authorList>
            <person name="Wallberg A."/>
        </authorList>
    </citation>
    <scope>NUCLEOTIDE SEQUENCE [LARGE SCALE GENOMIC DNA]</scope>
</reference>
<evidence type="ECO:0000313" key="2">
    <source>
        <dbReference type="EMBL" id="CAL4235364.1"/>
    </source>
</evidence>
<dbReference type="EMBL" id="CAXKWB010115055">
    <property type="protein sequence ID" value="CAL4235364.1"/>
    <property type="molecule type" value="Genomic_DNA"/>
</dbReference>
<accession>A0AAV2SPE7</accession>
<comment type="caution">
    <text evidence="2">The sequence shown here is derived from an EMBL/GenBank/DDBJ whole genome shotgun (WGS) entry which is preliminary data.</text>
</comment>
<feature type="non-terminal residue" evidence="2">
    <location>
        <position position="159"/>
    </location>
</feature>
<proteinExistence type="predicted"/>
<keyword evidence="3" id="KW-1185">Reference proteome</keyword>
<evidence type="ECO:0000256" key="1">
    <source>
        <dbReference type="SAM" id="MobiDB-lite"/>
    </source>
</evidence>
<feature type="compositionally biased region" description="Low complexity" evidence="1">
    <location>
        <begin position="1"/>
        <end position="24"/>
    </location>
</feature>
<feature type="region of interest" description="Disordered" evidence="1">
    <location>
        <begin position="1"/>
        <end position="108"/>
    </location>
</feature>
<organism evidence="2 3">
    <name type="scientific">Meganyctiphanes norvegica</name>
    <name type="common">Northern krill</name>
    <name type="synonym">Thysanopoda norvegica</name>
    <dbReference type="NCBI Taxonomy" id="48144"/>
    <lineage>
        <taxon>Eukaryota</taxon>
        <taxon>Metazoa</taxon>
        <taxon>Ecdysozoa</taxon>
        <taxon>Arthropoda</taxon>
        <taxon>Crustacea</taxon>
        <taxon>Multicrustacea</taxon>
        <taxon>Malacostraca</taxon>
        <taxon>Eumalacostraca</taxon>
        <taxon>Eucarida</taxon>
        <taxon>Euphausiacea</taxon>
        <taxon>Euphausiidae</taxon>
        <taxon>Meganyctiphanes</taxon>
    </lineage>
</organism>
<feature type="non-terminal residue" evidence="2">
    <location>
        <position position="1"/>
    </location>
</feature>